<organism evidence="1 2">
    <name type="scientific">Collinsella aerofaciens</name>
    <dbReference type="NCBI Taxonomy" id="74426"/>
    <lineage>
        <taxon>Bacteria</taxon>
        <taxon>Bacillati</taxon>
        <taxon>Actinomycetota</taxon>
        <taxon>Coriobacteriia</taxon>
        <taxon>Coriobacteriales</taxon>
        <taxon>Coriobacteriaceae</taxon>
        <taxon>Collinsella</taxon>
    </lineage>
</organism>
<dbReference type="RefSeq" id="WP_152067625.1">
    <property type="nucleotide sequence ID" value="NZ_CABWIF010000008.1"/>
</dbReference>
<dbReference type="AlphaFoldDB" id="A0A5K1ITK8"/>
<reference evidence="1 2" key="1">
    <citation type="submission" date="2019-10" db="EMBL/GenBank/DDBJ databases">
        <authorList>
            <person name="Wolf R A."/>
        </authorList>
    </citation>
    <scope>NUCLEOTIDE SEQUENCE [LARGE SCALE GENOMIC DNA]</scope>
    <source>
        <strain evidence="1">Collinsella_aerofaciens_DSM_13712</strain>
    </source>
</reference>
<evidence type="ECO:0000313" key="2">
    <source>
        <dbReference type="Proteomes" id="UP000368032"/>
    </source>
</evidence>
<name>A0A5K1ITK8_9ACTN</name>
<dbReference type="EMBL" id="CABWIF010000008">
    <property type="protein sequence ID" value="VWL91884.1"/>
    <property type="molecule type" value="Genomic_DNA"/>
</dbReference>
<dbReference type="CDD" id="cd00761">
    <property type="entry name" value="Glyco_tranf_GTA_type"/>
    <property type="match status" value="1"/>
</dbReference>
<gene>
    <name evidence="1" type="ORF">CKJAJONC_01545</name>
</gene>
<evidence type="ECO:0000313" key="1">
    <source>
        <dbReference type="EMBL" id="VWL91884.1"/>
    </source>
</evidence>
<dbReference type="InterPro" id="IPR029044">
    <property type="entry name" value="Nucleotide-diphossugar_trans"/>
</dbReference>
<dbReference type="Gene3D" id="3.90.550.10">
    <property type="entry name" value="Spore Coat Polysaccharide Biosynthesis Protein SpsA, Chain A"/>
    <property type="match status" value="1"/>
</dbReference>
<accession>A0A5K1ITK8</accession>
<dbReference type="SUPFAM" id="SSF53448">
    <property type="entry name" value="Nucleotide-diphospho-sugar transferases"/>
    <property type="match status" value="1"/>
</dbReference>
<sequence length="529" mass="60474">MDKIFLQNEYKKIFSRIVNGDNITVLRYGDGERAIMTGEKVVAQEGWSSEGESPLAVALRESLNFTDDNVYYGISCPCCDRPAYYWYSTRIASKQITFANLFVNSNYQTFKSDFLTLTRDAIVIANHAGKNNRIGNLNVLKYYAVGDDCISCWEDECGSIVSRIISEYGSRDNLLYVVSAGPMAEPIIAELYKHNPNNCYIDFGSSIDIYIHGSDTRPYSKPGTVYSKRNCWMFDPNTADFDVSVVLTTYKKPESLTEQLAAIDKQTLRPREIRLFKDAIDGFYSIDLNDEFLSSFDDCCIAKCNRGVWGRFDYARECKSKYVCLFDDDTIPGDCWLESCHFEMMQHEGIYGTIGIVLENSSGYPIDKHSYYRVGWAEPNEQLMEVDFVGHSWFLPRKALDYMFENTEQLQQYKVAAEDMTLSAKALQHGLSTFVPPHPYDNKRVWGSDSSLAMHFGQASGSLSMNIGNLRKMESAIVDLTKTGASFLFQRNPGLVKMQKRILNRYHDAELMKHYLKVVYRKVFRRNKG</sequence>
<evidence type="ECO:0008006" key="3">
    <source>
        <dbReference type="Google" id="ProtNLM"/>
    </source>
</evidence>
<proteinExistence type="predicted"/>
<protein>
    <recommendedName>
        <fullName evidence="3">Glycosyl transferase family 2</fullName>
    </recommendedName>
</protein>
<dbReference type="Proteomes" id="UP000368032">
    <property type="component" value="Unassembled WGS sequence"/>
</dbReference>